<gene>
    <name evidence="2" type="ORF">K227x_08750</name>
</gene>
<dbReference type="Proteomes" id="UP000318538">
    <property type="component" value="Chromosome"/>
</dbReference>
<protein>
    <submittedName>
        <fullName evidence="2">Uncharacterized protein</fullName>
    </submittedName>
</protein>
<evidence type="ECO:0000313" key="3">
    <source>
        <dbReference type="Proteomes" id="UP000318538"/>
    </source>
</evidence>
<dbReference type="AlphaFoldDB" id="A0A517N662"/>
<accession>A0A517N662</accession>
<sequence length="140" mass="15613" precursor="true">MFKKMMFAIAPMMLIAGSVVADDDLLSALAKMNVDQSMVSGADIADAKLGQADVDALLGDDDASSEDAIAACYRRFRGGYGRHYSSYGSYGHRHYGSSYTTWHNPCHTSYRTYTHCYTPVYCPPTYSYYTPSYTSYWGCH</sequence>
<dbReference type="OrthoDB" id="287456at2"/>
<evidence type="ECO:0000313" key="2">
    <source>
        <dbReference type="EMBL" id="QDT02498.1"/>
    </source>
</evidence>
<name>A0A517N662_9BACT</name>
<feature type="chain" id="PRO_5021871711" evidence="1">
    <location>
        <begin position="22"/>
        <end position="140"/>
    </location>
</feature>
<keyword evidence="3" id="KW-1185">Reference proteome</keyword>
<feature type="signal peptide" evidence="1">
    <location>
        <begin position="1"/>
        <end position="21"/>
    </location>
</feature>
<evidence type="ECO:0000256" key="1">
    <source>
        <dbReference type="SAM" id="SignalP"/>
    </source>
</evidence>
<organism evidence="2 3">
    <name type="scientific">Rubripirellula lacrimiformis</name>
    <dbReference type="NCBI Taxonomy" id="1930273"/>
    <lineage>
        <taxon>Bacteria</taxon>
        <taxon>Pseudomonadati</taxon>
        <taxon>Planctomycetota</taxon>
        <taxon>Planctomycetia</taxon>
        <taxon>Pirellulales</taxon>
        <taxon>Pirellulaceae</taxon>
        <taxon>Rubripirellula</taxon>
    </lineage>
</organism>
<dbReference type="RefSeq" id="WP_145168190.1">
    <property type="nucleotide sequence ID" value="NZ_CP036525.1"/>
</dbReference>
<proteinExistence type="predicted"/>
<dbReference type="KEGG" id="rlc:K227x_08750"/>
<dbReference type="EMBL" id="CP036525">
    <property type="protein sequence ID" value="QDT02498.1"/>
    <property type="molecule type" value="Genomic_DNA"/>
</dbReference>
<keyword evidence="1" id="KW-0732">Signal</keyword>
<reference evidence="2 3" key="1">
    <citation type="submission" date="2019-02" db="EMBL/GenBank/DDBJ databases">
        <title>Deep-cultivation of Planctomycetes and their phenomic and genomic characterization uncovers novel biology.</title>
        <authorList>
            <person name="Wiegand S."/>
            <person name="Jogler M."/>
            <person name="Boedeker C."/>
            <person name="Pinto D."/>
            <person name="Vollmers J."/>
            <person name="Rivas-Marin E."/>
            <person name="Kohn T."/>
            <person name="Peeters S.H."/>
            <person name="Heuer A."/>
            <person name="Rast P."/>
            <person name="Oberbeckmann S."/>
            <person name="Bunk B."/>
            <person name="Jeske O."/>
            <person name="Meyerdierks A."/>
            <person name="Storesund J.E."/>
            <person name="Kallscheuer N."/>
            <person name="Luecker S."/>
            <person name="Lage O.M."/>
            <person name="Pohl T."/>
            <person name="Merkel B.J."/>
            <person name="Hornburger P."/>
            <person name="Mueller R.-W."/>
            <person name="Bruemmer F."/>
            <person name="Labrenz M."/>
            <person name="Spormann A.M."/>
            <person name="Op den Camp H."/>
            <person name="Overmann J."/>
            <person name="Amann R."/>
            <person name="Jetten M.S.M."/>
            <person name="Mascher T."/>
            <person name="Medema M.H."/>
            <person name="Devos D.P."/>
            <person name="Kaster A.-K."/>
            <person name="Ovreas L."/>
            <person name="Rohde M."/>
            <person name="Galperin M.Y."/>
            <person name="Jogler C."/>
        </authorList>
    </citation>
    <scope>NUCLEOTIDE SEQUENCE [LARGE SCALE GENOMIC DNA]</scope>
    <source>
        <strain evidence="2 3">K22_7</strain>
    </source>
</reference>